<evidence type="ECO:0000256" key="3">
    <source>
        <dbReference type="ARBA" id="ARBA00029447"/>
    </source>
</evidence>
<dbReference type="Pfam" id="PF00015">
    <property type="entry name" value="MCPsignal"/>
    <property type="match status" value="1"/>
</dbReference>
<reference evidence="8" key="1">
    <citation type="journal article" date="2019" name="Int. J. Syst. Evol. Microbiol.">
        <title>The Global Catalogue of Microorganisms (GCM) 10K type strain sequencing project: providing services to taxonomists for standard genome sequencing and annotation.</title>
        <authorList>
            <consortium name="The Broad Institute Genomics Platform"/>
            <consortium name="The Broad Institute Genome Sequencing Center for Infectious Disease"/>
            <person name="Wu L."/>
            <person name="Ma J."/>
        </authorList>
    </citation>
    <scope>NUCLEOTIDE SEQUENCE [LARGE SCALE GENOMIC DNA]</scope>
    <source>
        <strain evidence="8">CGMCC 1.12923</strain>
    </source>
</reference>
<dbReference type="InterPro" id="IPR004090">
    <property type="entry name" value="Chemotax_Me-accpt_rcpt"/>
</dbReference>
<keyword evidence="5" id="KW-1133">Transmembrane helix</keyword>
<keyword evidence="2 4" id="KW-0807">Transducer</keyword>
<dbReference type="PANTHER" id="PTHR32089">
    <property type="entry name" value="METHYL-ACCEPTING CHEMOTAXIS PROTEIN MCPB"/>
    <property type="match status" value="1"/>
</dbReference>
<evidence type="ECO:0000259" key="6">
    <source>
        <dbReference type="PROSITE" id="PS50111"/>
    </source>
</evidence>
<evidence type="ECO:0000256" key="4">
    <source>
        <dbReference type="PROSITE-ProRule" id="PRU00284"/>
    </source>
</evidence>
<proteinExistence type="inferred from homology"/>
<keyword evidence="5" id="KW-0472">Membrane</keyword>
<dbReference type="SMART" id="SM00283">
    <property type="entry name" value="MA"/>
    <property type="match status" value="1"/>
</dbReference>
<keyword evidence="8" id="KW-1185">Reference proteome</keyword>
<keyword evidence="5" id="KW-0812">Transmembrane</keyword>
<dbReference type="InterPro" id="IPR047347">
    <property type="entry name" value="YvaQ-like_sensor"/>
</dbReference>
<gene>
    <name evidence="7" type="ORF">GCM10011357_24010</name>
</gene>
<comment type="subcellular location">
    <subcellularLocation>
        <location evidence="1">Membrane</location>
    </subcellularLocation>
</comment>
<name>A0ABQ1RET7_9ALTE</name>
<organism evidence="7 8">
    <name type="scientific">Lacimicrobium alkaliphilum</name>
    <dbReference type="NCBI Taxonomy" id="1526571"/>
    <lineage>
        <taxon>Bacteria</taxon>
        <taxon>Pseudomonadati</taxon>
        <taxon>Pseudomonadota</taxon>
        <taxon>Gammaproteobacteria</taxon>
        <taxon>Alteromonadales</taxon>
        <taxon>Alteromonadaceae</taxon>
        <taxon>Lacimicrobium</taxon>
    </lineage>
</organism>
<dbReference type="PANTHER" id="PTHR32089:SF112">
    <property type="entry name" value="LYSOZYME-LIKE PROTEIN-RELATED"/>
    <property type="match status" value="1"/>
</dbReference>
<dbReference type="SUPFAM" id="SSF58104">
    <property type="entry name" value="Methyl-accepting chemotaxis protein (MCP) signaling domain"/>
    <property type="match status" value="1"/>
</dbReference>
<dbReference type="Proteomes" id="UP000614272">
    <property type="component" value="Unassembled WGS sequence"/>
</dbReference>
<dbReference type="InterPro" id="IPR004089">
    <property type="entry name" value="MCPsignal_dom"/>
</dbReference>
<accession>A0ABQ1RET7</accession>
<evidence type="ECO:0000256" key="5">
    <source>
        <dbReference type="SAM" id="Phobius"/>
    </source>
</evidence>
<dbReference type="CDD" id="cd19411">
    <property type="entry name" value="MCP2201-like_sensor"/>
    <property type="match status" value="1"/>
</dbReference>
<protein>
    <submittedName>
        <fullName evidence="7">Methyl-accepting chemotaxis protein</fullName>
    </submittedName>
</protein>
<evidence type="ECO:0000256" key="2">
    <source>
        <dbReference type="ARBA" id="ARBA00023224"/>
    </source>
</evidence>
<evidence type="ECO:0000256" key="1">
    <source>
        <dbReference type="ARBA" id="ARBA00004370"/>
    </source>
</evidence>
<dbReference type="Pfam" id="PF12729">
    <property type="entry name" value="4HB_MCP_1"/>
    <property type="match status" value="1"/>
</dbReference>
<dbReference type="InterPro" id="IPR024478">
    <property type="entry name" value="HlyB_4HB_MCP"/>
</dbReference>
<evidence type="ECO:0000313" key="8">
    <source>
        <dbReference type="Proteomes" id="UP000614272"/>
    </source>
</evidence>
<comment type="caution">
    <text evidence="7">The sequence shown here is derived from an EMBL/GenBank/DDBJ whole genome shotgun (WGS) entry which is preliminary data.</text>
</comment>
<feature type="transmembrane region" description="Helical" evidence="5">
    <location>
        <begin position="183"/>
        <end position="202"/>
    </location>
</feature>
<dbReference type="PRINTS" id="PR00260">
    <property type="entry name" value="CHEMTRNSDUCR"/>
</dbReference>
<feature type="domain" description="Methyl-accepting transducer" evidence="6">
    <location>
        <begin position="262"/>
        <end position="498"/>
    </location>
</feature>
<sequence>MFLGFALVLAVMVIVTAVGINNVNYIDRTLTEMTEVNAVKQRHAINFRGSVHDRAIAIRDLVMARDQRETQQAEQDIRRLEVFYRDSAGLLDKLMDAGSDNVERRILSSIKSLESSTLPVIEQLIELRKAQQHKQATVLLLDTGRELFVEWLAVINEFIDYQEQQNQQMTREVRNEASGFSKLMLGLLAVAVIMGLFVAIILSRGLYRSLGGEPDKANESLSCVAEGDLSRAIDTRYRKSVLGYLSNMQDILRKTVSGIMASASDVGQQTNQVAGNSRQMLKLSSEQGQSSNQVAASLERVREKIYNVSELLQQTEENSQTTLNSAQIGRQTINETAGEIEKIFAAVSAAVEQIRRLHQRTGSISNITNVINGISEQTNLLALNAAIEAARAGESGRGFAVVADEVRTLAKRTGEATSEIEAVLSDVLSQTSSSVSAMENTLPQIEHSQVLGNKSRELLSTIEQQARDSKSRVADVVSVSNQQVEEVKNLLEQMQGLTDMISQSQQALRQNNESVEALDKLALSLQQQVGYFRLS</sequence>
<dbReference type="EMBL" id="BMGJ01000009">
    <property type="protein sequence ID" value="GGD68143.1"/>
    <property type="molecule type" value="Genomic_DNA"/>
</dbReference>
<comment type="similarity">
    <text evidence="3">Belongs to the methyl-accepting chemotaxis (MCP) protein family.</text>
</comment>
<dbReference type="Gene3D" id="1.10.287.950">
    <property type="entry name" value="Methyl-accepting chemotaxis protein"/>
    <property type="match status" value="1"/>
</dbReference>
<dbReference type="PROSITE" id="PS50111">
    <property type="entry name" value="CHEMOTAXIS_TRANSDUC_2"/>
    <property type="match status" value="1"/>
</dbReference>
<evidence type="ECO:0000313" key="7">
    <source>
        <dbReference type="EMBL" id="GGD68143.1"/>
    </source>
</evidence>